<keyword evidence="1" id="KW-0472">Membrane</keyword>
<dbReference type="PANTHER" id="PTHR40057">
    <property type="entry name" value="SLR1162 PROTEIN"/>
    <property type="match status" value="1"/>
</dbReference>
<dbReference type="SUPFAM" id="SSF54909">
    <property type="entry name" value="Dimeric alpha+beta barrel"/>
    <property type="match status" value="1"/>
</dbReference>
<sequence length="196" mass="22338">MMPETESTASNPSSVTVVISRRVIKGQEDHFEQLSSEMTHRASRYPGYLGADLFRPASANDPEYRIIFKFSDQESLAAWQASSERAEILEQIEPLLVSPSEVETLSGIVNWFTLPGHNPVKPPAKAKMTFVSWLALYPTVTLIFFLFGDLLAQVPLLLRTLLVTAVVMVVMSYVLMPRFTRWFAFWLFPKHEQNER</sequence>
<dbReference type="Pfam" id="PF03992">
    <property type="entry name" value="ABM"/>
    <property type="match status" value="1"/>
</dbReference>
<evidence type="ECO:0000256" key="1">
    <source>
        <dbReference type="SAM" id="Phobius"/>
    </source>
</evidence>
<name>A0A1N6SIN6_9GAMM</name>
<organism evidence="3 4">
    <name type="scientific">Marinobacterium stanieri</name>
    <dbReference type="NCBI Taxonomy" id="49186"/>
    <lineage>
        <taxon>Bacteria</taxon>
        <taxon>Pseudomonadati</taxon>
        <taxon>Pseudomonadota</taxon>
        <taxon>Gammaproteobacteria</taxon>
        <taxon>Oceanospirillales</taxon>
        <taxon>Oceanospirillaceae</taxon>
        <taxon>Marinobacterium</taxon>
    </lineage>
</organism>
<feature type="transmembrane region" description="Helical" evidence="1">
    <location>
        <begin position="156"/>
        <end position="176"/>
    </location>
</feature>
<dbReference type="STRING" id="49186.SAMN05421647_104293"/>
<feature type="transmembrane region" description="Helical" evidence="1">
    <location>
        <begin position="130"/>
        <end position="150"/>
    </location>
</feature>
<dbReference type="EMBL" id="FTMN01000004">
    <property type="protein sequence ID" value="SIQ40951.1"/>
    <property type="molecule type" value="Genomic_DNA"/>
</dbReference>
<keyword evidence="1" id="KW-0812">Transmembrane</keyword>
<keyword evidence="4" id="KW-1185">Reference proteome</keyword>
<dbReference type="Proteomes" id="UP000186895">
    <property type="component" value="Unassembled WGS sequence"/>
</dbReference>
<dbReference type="eggNOG" id="COG3224">
    <property type="taxonomic scope" value="Bacteria"/>
</dbReference>
<evidence type="ECO:0000313" key="4">
    <source>
        <dbReference type="Proteomes" id="UP000186895"/>
    </source>
</evidence>
<dbReference type="InterPro" id="IPR007138">
    <property type="entry name" value="ABM_dom"/>
</dbReference>
<protein>
    <recommendedName>
        <fullName evidence="2">ABM domain-containing protein</fullName>
    </recommendedName>
</protein>
<accession>A0A1N6SIN6</accession>
<dbReference type="InterPro" id="IPR038762">
    <property type="entry name" value="ABM_predict"/>
</dbReference>
<evidence type="ECO:0000313" key="3">
    <source>
        <dbReference type="EMBL" id="SIQ40951.1"/>
    </source>
</evidence>
<dbReference type="Gene3D" id="3.30.70.100">
    <property type="match status" value="1"/>
</dbReference>
<proteinExistence type="predicted"/>
<evidence type="ECO:0000259" key="2">
    <source>
        <dbReference type="PROSITE" id="PS51725"/>
    </source>
</evidence>
<keyword evidence="1" id="KW-1133">Transmembrane helix</keyword>
<feature type="domain" description="ABM" evidence="2">
    <location>
        <begin position="15"/>
        <end position="104"/>
    </location>
</feature>
<dbReference type="PROSITE" id="PS51725">
    <property type="entry name" value="ABM"/>
    <property type="match status" value="1"/>
</dbReference>
<reference evidence="3 4" key="1">
    <citation type="submission" date="2017-01" db="EMBL/GenBank/DDBJ databases">
        <authorList>
            <person name="Mah S.A."/>
            <person name="Swanson W.J."/>
            <person name="Moy G.W."/>
            <person name="Vacquier V.D."/>
        </authorList>
    </citation>
    <scope>NUCLEOTIDE SEQUENCE [LARGE SCALE GENOMIC DNA]</scope>
    <source>
        <strain evidence="3 4">DSM 7027</strain>
    </source>
</reference>
<dbReference type="AlphaFoldDB" id="A0A1N6SIN6"/>
<dbReference type="PANTHER" id="PTHR40057:SF1">
    <property type="entry name" value="SLR1162 PROTEIN"/>
    <property type="match status" value="1"/>
</dbReference>
<dbReference type="InterPro" id="IPR011008">
    <property type="entry name" value="Dimeric_a/b-barrel"/>
</dbReference>
<gene>
    <name evidence="3" type="ORF">SAMN05421647_104293</name>
</gene>
<dbReference type="RefSeq" id="WP_244894362.1">
    <property type="nucleotide sequence ID" value="NZ_FTMN01000004.1"/>
</dbReference>